<keyword evidence="3 5" id="KW-0012">Acyltransferase</keyword>
<dbReference type="PROSITE" id="PS51733">
    <property type="entry name" value="BPL_LPL_CATALYTIC"/>
    <property type="match status" value="1"/>
</dbReference>
<evidence type="ECO:0000259" key="10">
    <source>
        <dbReference type="PROSITE" id="PS51733"/>
    </source>
</evidence>
<dbReference type="SUPFAM" id="SSF55681">
    <property type="entry name" value="Class II aaRS and biotin synthetases"/>
    <property type="match status" value="1"/>
</dbReference>
<dbReference type="EC" id="2.3.1.181" evidence="5 6"/>
<dbReference type="OrthoDB" id="9787061at2"/>
<feature type="domain" description="BPL/LPL catalytic" evidence="10">
    <location>
        <begin position="40"/>
        <end position="226"/>
    </location>
</feature>
<dbReference type="Gene3D" id="3.30.930.10">
    <property type="entry name" value="Bira Bifunctional Protein, Domain 2"/>
    <property type="match status" value="1"/>
</dbReference>
<dbReference type="NCBIfam" id="NF010925">
    <property type="entry name" value="PRK14345.1"/>
    <property type="match status" value="1"/>
</dbReference>
<dbReference type="InterPro" id="IPR004143">
    <property type="entry name" value="BPL_LPL_catalytic"/>
</dbReference>
<dbReference type="NCBIfam" id="TIGR00214">
    <property type="entry name" value="lipB"/>
    <property type="match status" value="1"/>
</dbReference>
<dbReference type="HAMAP" id="MF_00013">
    <property type="entry name" value="LipB"/>
    <property type="match status" value="1"/>
</dbReference>
<protein>
    <recommendedName>
        <fullName evidence="5 6">Octanoyltransferase</fullName>
        <ecNumber evidence="5 6">2.3.1.181</ecNumber>
    </recommendedName>
    <alternativeName>
        <fullName evidence="5">Lipoate-protein ligase B</fullName>
    </alternativeName>
    <alternativeName>
        <fullName evidence="5">Lipoyl/octanoyl transferase</fullName>
    </alternativeName>
    <alternativeName>
        <fullName evidence="5">Octanoyl-[acyl-carrier-protein]-protein N-octanoyltransferase</fullName>
    </alternativeName>
</protein>
<accession>A0A318Q5G2</accession>
<comment type="similarity">
    <text evidence="5 6">Belongs to the LipB family.</text>
</comment>
<comment type="miscellaneous">
    <text evidence="5">In the reaction, the free carboxyl group of octanoic acid is attached via an amide linkage to the epsilon-amino group of a specific lysine residue of lipoyl domains of lipoate-dependent enzymes.</text>
</comment>
<dbReference type="CDD" id="cd16444">
    <property type="entry name" value="LipB"/>
    <property type="match status" value="1"/>
</dbReference>
<evidence type="ECO:0000313" key="12">
    <source>
        <dbReference type="Proteomes" id="UP000248301"/>
    </source>
</evidence>
<evidence type="ECO:0000256" key="1">
    <source>
        <dbReference type="ARBA" id="ARBA00004821"/>
    </source>
</evidence>
<organism evidence="11 12">
    <name type="scientific">Gluconacetobacter entanii</name>
    <dbReference type="NCBI Taxonomy" id="108528"/>
    <lineage>
        <taxon>Bacteria</taxon>
        <taxon>Pseudomonadati</taxon>
        <taxon>Pseudomonadota</taxon>
        <taxon>Alphaproteobacteria</taxon>
        <taxon>Acetobacterales</taxon>
        <taxon>Acetobacteraceae</taxon>
        <taxon>Gluconacetobacter</taxon>
    </lineage>
</organism>
<dbReference type="EMBL" id="NKUF01000004">
    <property type="protein sequence ID" value="PYD64193.1"/>
    <property type="molecule type" value="Genomic_DNA"/>
</dbReference>
<keyword evidence="2 5" id="KW-0808">Transferase</keyword>
<feature type="site" description="Lowers pKa of active site Cys" evidence="5 9">
    <location>
        <position position="154"/>
    </location>
</feature>
<comment type="subcellular location">
    <subcellularLocation>
        <location evidence="5">Cytoplasm</location>
    </subcellularLocation>
</comment>
<feature type="binding site" evidence="5 8">
    <location>
        <begin position="79"/>
        <end position="86"/>
    </location>
    <ligand>
        <name>substrate</name>
    </ligand>
</feature>
<dbReference type="InterPro" id="IPR045864">
    <property type="entry name" value="aa-tRNA-synth_II/BPL/LPL"/>
</dbReference>
<evidence type="ECO:0000256" key="2">
    <source>
        <dbReference type="ARBA" id="ARBA00022679"/>
    </source>
</evidence>
<reference evidence="11 12" key="1">
    <citation type="submission" date="2017-07" db="EMBL/GenBank/DDBJ databases">
        <title>A draft genome sequence of Gluconacetobacter entanii LTH 4560.</title>
        <authorList>
            <person name="Skraban J."/>
            <person name="Cleenwerck I."/>
            <person name="Vandamme P."/>
            <person name="Trcek J."/>
        </authorList>
    </citation>
    <scope>NUCLEOTIDE SEQUENCE [LARGE SCALE GENOMIC DNA]</scope>
    <source>
        <strain evidence="11 12">LTH 4560</strain>
    </source>
</reference>
<evidence type="ECO:0000256" key="5">
    <source>
        <dbReference type="HAMAP-Rule" id="MF_00013"/>
    </source>
</evidence>
<dbReference type="InterPro" id="IPR000544">
    <property type="entry name" value="Octanoyltransferase"/>
</dbReference>
<gene>
    <name evidence="5" type="primary">lipB</name>
    <name evidence="11" type="ORF">CFR72_03295</name>
</gene>
<comment type="pathway">
    <text evidence="1 5 6">Protein modification; protein lipoylation via endogenous pathway; protein N(6)-(lipoyl)lysine from octanoyl-[acyl-carrier-protein]: step 1/2.</text>
</comment>
<dbReference type="GO" id="GO:0016874">
    <property type="term" value="F:ligase activity"/>
    <property type="evidence" value="ECO:0007669"/>
    <property type="project" value="UniProtKB-KW"/>
</dbReference>
<sequence>MEGKRAMTENKILWEMAPGRVPYPDALACMERDARAIRAGDAGERVWLLEHPPTYTAGTSARPEDLFNPAGYPTWPAGRGGQWTYHGPGQRVCYVMLDLTQPHGPVPARDVRAYVHALEEWLIRTLGRFGVTGERREGRVGVWVVDPKSGREEKIAAIGVRVSRWVSWHGVAINVDHALSDFEGIVPCGIREYGVTSLRRLGLDVTMADVDRALRDCWTECFGSVPVEGEYLEA</sequence>
<feature type="binding site" evidence="5 8">
    <location>
        <begin position="157"/>
        <end position="159"/>
    </location>
    <ligand>
        <name>substrate</name>
    </ligand>
</feature>
<evidence type="ECO:0000256" key="8">
    <source>
        <dbReference type="PIRSR" id="PIRSR016262-2"/>
    </source>
</evidence>
<dbReference type="UniPathway" id="UPA00538">
    <property type="reaction ID" value="UER00592"/>
</dbReference>
<feature type="active site" description="Acyl-thioester intermediate" evidence="5 7">
    <location>
        <position position="188"/>
    </location>
</feature>
<comment type="caution">
    <text evidence="11">The sequence shown here is derived from an EMBL/GenBank/DDBJ whole genome shotgun (WGS) entry which is preliminary data.</text>
</comment>
<evidence type="ECO:0000256" key="6">
    <source>
        <dbReference type="PIRNR" id="PIRNR016262"/>
    </source>
</evidence>
<dbReference type="GO" id="GO:0005737">
    <property type="term" value="C:cytoplasm"/>
    <property type="evidence" value="ECO:0007669"/>
    <property type="project" value="UniProtKB-SubCell"/>
</dbReference>
<dbReference type="GO" id="GO:0033819">
    <property type="term" value="F:lipoyl(octanoyl) transferase activity"/>
    <property type="evidence" value="ECO:0007669"/>
    <property type="project" value="UniProtKB-EC"/>
</dbReference>
<evidence type="ECO:0000256" key="4">
    <source>
        <dbReference type="ARBA" id="ARBA00024732"/>
    </source>
</evidence>
<name>A0A318Q5G2_9PROT</name>
<comment type="catalytic activity">
    <reaction evidence="5 6">
        <text>octanoyl-[ACP] + L-lysyl-[protein] = N(6)-octanoyl-L-lysyl-[protein] + holo-[ACP] + H(+)</text>
        <dbReference type="Rhea" id="RHEA:17665"/>
        <dbReference type="Rhea" id="RHEA-COMP:9636"/>
        <dbReference type="Rhea" id="RHEA-COMP:9685"/>
        <dbReference type="Rhea" id="RHEA-COMP:9752"/>
        <dbReference type="Rhea" id="RHEA-COMP:9928"/>
        <dbReference type="ChEBI" id="CHEBI:15378"/>
        <dbReference type="ChEBI" id="CHEBI:29969"/>
        <dbReference type="ChEBI" id="CHEBI:64479"/>
        <dbReference type="ChEBI" id="CHEBI:78463"/>
        <dbReference type="ChEBI" id="CHEBI:78809"/>
        <dbReference type="EC" id="2.3.1.181"/>
    </reaction>
</comment>
<dbReference type="PANTHER" id="PTHR10993">
    <property type="entry name" value="OCTANOYLTRANSFERASE"/>
    <property type="match status" value="1"/>
</dbReference>
<dbReference type="PANTHER" id="PTHR10993:SF7">
    <property type="entry name" value="LIPOYLTRANSFERASE 2, MITOCHONDRIAL-RELATED"/>
    <property type="match status" value="1"/>
</dbReference>
<evidence type="ECO:0000256" key="7">
    <source>
        <dbReference type="PIRSR" id="PIRSR016262-1"/>
    </source>
</evidence>
<dbReference type="NCBIfam" id="NF010921">
    <property type="entry name" value="PRK14341.1"/>
    <property type="match status" value="1"/>
</dbReference>
<keyword evidence="5" id="KW-0963">Cytoplasm</keyword>
<dbReference type="InterPro" id="IPR020605">
    <property type="entry name" value="Octanoyltransferase_CS"/>
</dbReference>
<dbReference type="Proteomes" id="UP000248301">
    <property type="component" value="Unassembled WGS sequence"/>
</dbReference>
<dbReference type="PIRSF" id="PIRSF016262">
    <property type="entry name" value="LPLase"/>
    <property type="match status" value="1"/>
</dbReference>
<dbReference type="Pfam" id="PF21948">
    <property type="entry name" value="LplA-B_cat"/>
    <property type="match status" value="1"/>
</dbReference>
<feature type="binding site" evidence="5 8">
    <location>
        <begin position="170"/>
        <end position="172"/>
    </location>
    <ligand>
        <name>substrate</name>
    </ligand>
</feature>
<comment type="function">
    <text evidence="4 5 6">Catalyzes the transfer of endogenously produced octanoic acid from octanoyl-acyl-carrier-protein onto the lipoyl domains of lipoate-dependent enzymes. Lipoyl-ACP can also act as a substrate although octanoyl-ACP is likely to be the physiological substrate.</text>
</comment>
<evidence type="ECO:0000256" key="9">
    <source>
        <dbReference type="PIRSR" id="PIRSR016262-3"/>
    </source>
</evidence>
<keyword evidence="11" id="KW-0436">Ligase</keyword>
<dbReference type="RefSeq" id="WP_110912629.1">
    <property type="nucleotide sequence ID" value="NZ_NKUF01000004.1"/>
</dbReference>
<dbReference type="GO" id="GO:0009249">
    <property type="term" value="P:protein lipoylation"/>
    <property type="evidence" value="ECO:0007669"/>
    <property type="project" value="InterPro"/>
</dbReference>
<proteinExistence type="inferred from homology"/>
<evidence type="ECO:0000313" key="11">
    <source>
        <dbReference type="EMBL" id="PYD64193.1"/>
    </source>
</evidence>
<dbReference type="PROSITE" id="PS01313">
    <property type="entry name" value="LIPB"/>
    <property type="match status" value="1"/>
</dbReference>
<dbReference type="AlphaFoldDB" id="A0A318Q5G2"/>
<evidence type="ECO:0000256" key="3">
    <source>
        <dbReference type="ARBA" id="ARBA00023315"/>
    </source>
</evidence>